<protein>
    <submittedName>
        <fullName evidence="2">Ketosteroid isomerase-like protein</fullName>
    </submittedName>
</protein>
<accession>A0A4R6VGY3</accession>
<organism evidence="2 3">
    <name type="scientific">Actinomycetospora succinea</name>
    <dbReference type="NCBI Taxonomy" id="663603"/>
    <lineage>
        <taxon>Bacteria</taxon>
        <taxon>Bacillati</taxon>
        <taxon>Actinomycetota</taxon>
        <taxon>Actinomycetes</taxon>
        <taxon>Pseudonocardiales</taxon>
        <taxon>Pseudonocardiaceae</taxon>
        <taxon>Actinomycetospora</taxon>
    </lineage>
</organism>
<sequence>MSSSDADEVVRAYLDAVGALDLEALADTLADDVVMDLPYAPPGFPRRVEGKADVTAFFAGMPAMITPLRFHDYRLDALADDPGSIVAQYASDARILATDRPYRNSYIARFRVRGGAITWFAEYFDPVTLVEALGGTVTMPGQEVPT</sequence>
<dbReference type="RefSeq" id="WP_133825543.1">
    <property type="nucleotide sequence ID" value="NZ_BAABHR010000007.1"/>
</dbReference>
<evidence type="ECO:0000313" key="2">
    <source>
        <dbReference type="EMBL" id="TDQ62467.1"/>
    </source>
</evidence>
<dbReference type="SUPFAM" id="SSF54427">
    <property type="entry name" value="NTF2-like"/>
    <property type="match status" value="1"/>
</dbReference>
<reference evidence="2 3" key="1">
    <citation type="submission" date="2019-03" db="EMBL/GenBank/DDBJ databases">
        <title>Genomic Encyclopedia of Type Strains, Phase IV (KMG-IV): sequencing the most valuable type-strain genomes for metagenomic binning, comparative biology and taxonomic classification.</title>
        <authorList>
            <person name="Goeker M."/>
        </authorList>
    </citation>
    <scope>NUCLEOTIDE SEQUENCE [LARGE SCALE GENOMIC DNA]</scope>
    <source>
        <strain evidence="2 3">DSM 45775</strain>
    </source>
</reference>
<dbReference type="Proteomes" id="UP000295705">
    <property type="component" value="Unassembled WGS sequence"/>
</dbReference>
<evidence type="ECO:0000313" key="3">
    <source>
        <dbReference type="Proteomes" id="UP000295705"/>
    </source>
</evidence>
<dbReference type="Pfam" id="PF12680">
    <property type="entry name" value="SnoaL_2"/>
    <property type="match status" value="1"/>
</dbReference>
<dbReference type="InterPro" id="IPR032710">
    <property type="entry name" value="NTF2-like_dom_sf"/>
</dbReference>
<dbReference type="InterPro" id="IPR037401">
    <property type="entry name" value="SnoaL-like"/>
</dbReference>
<dbReference type="Gene3D" id="3.10.450.50">
    <property type="match status" value="1"/>
</dbReference>
<keyword evidence="2" id="KW-0413">Isomerase</keyword>
<dbReference type="OrthoDB" id="4550754at2"/>
<gene>
    <name evidence="2" type="ORF">EV188_102121</name>
</gene>
<name>A0A4R6VGY3_9PSEU</name>
<proteinExistence type="predicted"/>
<dbReference type="EMBL" id="SNYO01000002">
    <property type="protein sequence ID" value="TDQ62467.1"/>
    <property type="molecule type" value="Genomic_DNA"/>
</dbReference>
<dbReference type="AlphaFoldDB" id="A0A4R6VGY3"/>
<keyword evidence="3" id="KW-1185">Reference proteome</keyword>
<dbReference type="GO" id="GO:0016853">
    <property type="term" value="F:isomerase activity"/>
    <property type="evidence" value="ECO:0007669"/>
    <property type="project" value="UniProtKB-KW"/>
</dbReference>
<feature type="domain" description="SnoaL-like" evidence="1">
    <location>
        <begin position="10"/>
        <end position="118"/>
    </location>
</feature>
<comment type="caution">
    <text evidence="2">The sequence shown here is derived from an EMBL/GenBank/DDBJ whole genome shotgun (WGS) entry which is preliminary data.</text>
</comment>
<evidence type="ECO:0000259" key="1">
    <source>
        <dbReference type="Pfam" id="PF12680"/>
    </source>
</evidence>